<proteinExistence type="predicted"/>
<evidence type="ECO:0008006" key="3">
    <source>
        <dbReference type="Google" id="ProtNLM"/>
    </source>
</evidence>
<keyword evidence="2" id="KW-1185">Reference proteome</keyword>
<evidence type="ECO:0000313" key="1">
    <source>
        <dbReference type="EMBL" id="BCS86286.1"/>
    </source>
</evidence>
<accession>A0ABM7P0J8</accession>
<name>A0ABM7P0J8_9BACT</name>
<sequence length="132" mass="15403">MKKTFILIISVLVLTACHHETIDERAKRETKEYTQKYCPTPFINYTRTDSMTFENSTRTIIYYCSFSDKMDNAVIINKNNKKIIDGLKKGISDNTGIKGYIDGGLNFRYVVHSHKDPQEILFKHDFNNKEIK</sequence>
<organism evidence="1 2">
    <name type="scientific">Prevotella herbatica</name>
    <dbReference type="NCBI Taxonomy" id="2801997"/>
    <lineage>
        <taxon>Bacteria</taxon>
        <taxon>Pseudomonadati</taxon>
        <taxon>Bacteroidota</taxon>
        <taxon>Bacteroidia</taxon>
        <taxon>Bacteroidales</taxon>
        <taxon>Prevotellaceae</taxon>
        <taxon>Prevotella</taxon>
    </lineage>
</organism>
<dbReference type="EMBL" id="AP024484">
    <property type="protein sequence ID" value="BCS86286.1"/>
    <property type="molecule type" value="Genomic_DNA"/>
</dbReference>
<reference evidence="1 2" key="1">
    <citation type="journal article" date="2022" name="Int. J. Syst. Evol. Microbiol.">
        <title>Prevotella herbatica sp. nov., a plant polysaccharide-decomposing anaerobic bacterium isolated from a methanogenic reactor.</title>
        <authorList>
            <person name="Uek A."/>
            <person name="Tonouchi A."/>
            <person name="Kaku N."/>
            <person name="Ueki K."/>
        </authorList>
    </citation>
    <scope>NUCLEOTIDE SEQUENCE [LARGE SCALE GENOMIC DNA]</scope>
    <source>
        <strain evidence="1 2">WR041</strain>
    </source>
</reference>
<evidence type="ECO:0000313" key="2">
    <source>
        <dbReference type="Proteomes" id="UP001319045"/>
    </source>
</evidence>
<gene>
    <name evidence="1" type="ORF">prwr041_21790</name>
</gene>
<protein>
    <recommendedName>
        <fullName evidence="3">Lipoprotein</fullName>
    </recommendedName>
</protein>
<dbReference type="RefSeq" id="WP_207153852.1">
    <property type="nucleotide sequence ID" value="NZ_AP024484.1"/>
</dbReference>
<dbReference type="Proteomes" id="UP001319045">
    <property type="component" value="Chromosome"/>
</dbReference>
<dbReference type="PROSITE" id="PS51257">
    <property type="entry name" value="PROKAR_LIPOPROTEIN"/>
    <property type="match status" value="1"/>
</dbReference>